<feature type="domain" description="Cortactin-binding protein-2 N-terminal" evidence="4">
    <location>
        <begin position="32"/>
        <end position="219"/>
    </location>
</feature>
<feature type="compositionally biased region" description="Low complexity" evidence="3">
    <location>
        <begin position="611"/>
        <end position="628"/>
    </location>
</feature>
<evidence type="ECO:0000256" key="3">
    <source>
        <dbReference type="SAM" id="MobiDB-lite"/>
    </source>
</evidence>
<name>A0A2T7NUT2_POMCA</name>
<feature type="coiled-coil region" evidence="2">
    <location>
        <begin position="101"/>
        <end position="231"/>
    </location>
</feature>
<accession>A0A2T7NUT2</accession>
<keyword evidence="1 2" id="KW-0175">Coiled coil</keyword>
<organism evidence="5 6">
    <name type="scientific">Pomacea canaliculata</name>
    <name type="common">Golden apple snail</name>
    <dbReference type="NCBI Taxonomy" id="400727"/>
    <lineage>
        <taxon>Eukaryota</taxon>
        <taxon>Metazoa</taxon>
        <taxon>Spiralia</taxon>
        <taxon>Lophotrochozoa</taxon>
        <taxon>Mollusca</taxon>
        <taxon>Gastropoda</taxon>
        <taxon>Caenogastropoda</taxon>
        <taxon>Architaenioglossa</taxon>
        <taxon>Ampullarioidea</taxon>
        <taxon>Ampullariidae</taxon>
        <taxon>Pomacea</taxon>
    </lineage>
</organism>
<dbReference type="PANTHER" id="PTHR23166:SF5">
    <property type="entry name" value="CTTNBP2 N-TERMINAL-LIKE PROTEIN"/>
    <property type="match status" value="1"/>
</dbReference>
<proteinExistence type="predicted"/>
<feature type="compositionally biased region" description="Low complexity" evidence="3">
    <location>
        <begin position="324"/>
        <end position="338"/>
    </location>
</feature>
<gene>
    <name evidence="5" type="ORF">C0Q70_15431</name>
</gene>
<feature type="region of interest" description="Disordered" evidence="3">
    <location>
        <begin position="322"/>
        <end position="361"/>
    </location>
</feature>
<keyword evidence="6" id="KW-1185">Reference proteome</keyword>
<evidence type="ECO:0000256" key="1">
    <source>
        <dbReference type="ARBA" id="ARBA00023054"/>
    </source>
</evidence>
<dbReference type="AlphaFoldDB" id="A0A2T7NUT2"/>
<reference evidence="5 6" key="1">
    <citation type="submission" date="2018-04" db="EMBL/GenBank/DDBJ databases">
        <title>The genome of golden apple snail Pomacea canaliculata provides insight into stress tolerance and invasive adaptation.</title>
        <authorList>
            <person name="Liu C."/>
            <person name="Liu B."/>
            <person name="Ren Y."/>
            <person name="Zhang Y."/>
            <person name="Wang H."/>
            <person name="Li S."/>
            <person name="Jiang F."/>
            <person name="Yin L."/>
            <person name="Zhang G."/>
            <person name="Qian W."/>
            <person name="Fan W."/>
        </authorList>
    </citation>
    <scope>NUCLEOTIDE SEQUENCE [LARGE SCALE GENOMIC DNA]</scope>
    <source>
        <strain evidence="5">SZHN2017</strain>
        <tissue evidence="5">Muscle</tissue>
    </source>
</reference>
<dbReference type="OrthoDB" id="6021133at2759"/>
<dbReference type="EMBL" id="PZQS01000009">
    <property type="protein sequence ID" value="PVD24937.1"/>
    <property type="molecule type" value="Genomic_DNA"/>
</dbReference>
<feature type="coiled-coil region" evidence="2">
    <location>
        <begin position="263"/>
        <end position="311"/>
    </location>
</feature>
<sequence length="687" mass="72405">MAARNVKSMPSFDPQDKMQSNTLKRQPSPDWSKNDLLRLLSYFEGELQARDIVIAALKAEKAKQLLYQAKYGRFGLGDPFMALQRDAVGTKDSNFDEAAVKAMYDNQLAQLENLIATQRKAQLKMREQLTNAEKRYHKVCSELEEEKRKHAQDTAQGDDVTYMLEKERERLRQEIDFEKSSSKKMEKDLRRTLAALEEERASAARHKQVALLLLKERKQILQRIASEYQQRGQAETLLSEDQLHAEDVAEGLEAESRHSLAMEAALEQQLGEFEAERAALREGLNQEQARTRELEAQVEALQKQVQILAARTSLESIEIKSSVSPQASTAHSSTPPTSLVHPSGMSTGLGPVAYSPTSSPTGVRAGSGMGAIGSSLAPGPSRSAVSMVGGGTSAPLVWQVHKVNKVLEGGRIGSSSPEREVIYRPLDSPSTRKIQYGGGAAGSYSSPSLDRQGTAPLSGSPRGEARVMTVGSSGPESAPVLVGGGGLSSPGARVNITPGNSATVVTQGGGKISFHVSPGSGGSSIISAGAGGVGGGGAGSPRRTAIAVAASAGRGVPPPVPPNKPNIVSISPGATKPSPPPKVGLMGRGGTESSSLHSKTVQIPVNVVASASSVSSSPSSSSQSPRESSPIRKTAQPSQSFELDTPAVSSNIMQANPATSLEFLGPEMANLQAMLASLSAESAITVP</sequence>
<dbReference type="Pfam" id="PF09727">
    <property type="entry name" value="CortBP2"/>
    <property type="match status" value="1"/>
</dbReference>
<dbReference type="PANTHER" id="PTHR23166">
    <property type="entry name" value="FILAMIN/GPBP-INTERACTING PROTEIN"/>
    <property type="match status" value="1"/>
</dbReference>
<comment type="caution">
    <text evidence="5">The sequence shown here is derived from an EMBL/GenBank/DDBJ whole genome shotgun (WGS) entry which is preliminary data.</text>
</comment>
<feature type="region of interest" description="Disordered" evidence="3">
    <location>
        <begin position="552"/>
        <end position="599"/>
    </location>
</feature>
<evidence type="ECO:0000256" key="2">
    <source>
        <dbReference type="SAM" id="Coils"/>
    </source>
</evidence>
<evidence type="ECO:0000313" key="6">
    <source>
        <dbReference type="Proteomes" id="UP000245119"/>
    </source>
</evidence>
<dbReference type="InterPro" id="IPR019131">
    <property type="entry name" value="Cortactin-binding_p2_N"/>
</dbReference>
<protein>
    <recommendedName>
        <fullName evidence="4">Cortactin-binding protein-2 N-terminal domain-containing protein</fullName>
    </recommendedName>
</protein>
<dbReference type="Proteomes" id="UP000245119">
    <property type="component" value="Linkage Group LG9"/>
</dbReference>
<feature type="region of interest" description="Disordered" evidence="3">
    <location>
        <begin position="426"/>
        <end position="478"/>
    </location>
</feature>
<feature type="region of interest" description="Disordered" evidence="3">
    <location>
        <begin position="1"/>
        <end position="32"/>
    </location>
</feature>
<feature type="compositionally biased region" description="Polar residues" evidence="3">
    <location>
        <begin position="17"/>
        <end position="31"/>
    </location>
</feature>
<dbReference type="STRING" id="400727.A0A2T7NUT2"/>
<evidence type="ECO:0000313" key="5">
    <source>
        <dbReference type="EMBL" id="PVD24937.1"/>
    </source>
</evidence>
<evidence type="ECO:0000259" key="4">
    <source>
        <dbReference type="Pfam" id="PF09727"/>
    </source>
</evidence>
<feature type="region of interest" description="Disordered" evidence="3">
    <location>
        <begin position="611"/>
        <end position="642"/>
    </location>
</feature>
<dbReference type="InterPro" id="IPR050719">
    <property type="entry name" value="Cortactin-Actin_Reg"/>
</dbReference>